<accession>A0A443RZM0</accession>
<evidence type="ECO:0000313" key="1">
    <source>
        <dbReference type="EMBL" id="RWS20710.1"/>
    </source>
</evidence>
<comment type="caution">
    <text evidence="1">The sequence shown here is derived from an EMBL/GenBank/DDBJ whole genome shotgun (WGS) entry which is preliminary data.</text>
</comment>
<protein>
    <submittedName>
        <fullName evidence="1">Uncharacterized protein</fullName>
    </submittedName>
</protein>
<gene>
    <name evidence="1" type="ORF">B4U80_03353</name>
</gene>
<dbReference type="EMBL" id="NCKV01015922">
    <property type="protein sequence ID" value="RWS20710.1"/>
    <property type="molecule type" value="Genomic_DNA"/>
</dbReference>
<dbReference type="VEuPathDB" id="VectorBase:LDEU011330"/>
<name>A0A443RZM0_9ACAR</name>
<sequence length="58" mass="6789">MVRDFSQKNNRSDILHGHDYRTTIQPDFVRILKKVADNGQIEDIFSAGWSTRTYCDLD</sequence>
<proteinExistence type="predicted"/>
<dbReference type="Proteomes" id="UP000288716">
    <property type="component" value="Unassembled WGS sequence"/>
</dbReference>
<organism evidence="1 2">
    <name type="scientific">Leptotrombidium deliense</name>
    <dbReference type="NCBI Taxonomy" id="299467"/>
    <lineage>
        <taxon>Eukaryota</taxon>
        <taxon>Metazoa</taxon>
        <taxon>Ecdysozoa</taxon>
        <taxon>Arthropoda</taxon>
        <taxon>Chelicerata</taxon>
        <taxon>Arachnida</taxon>
        <taxon>Acari</taxon>
        <taxon>Acariformes</taxon>
        <taxon>Trombidiformes</taxon>
        <taxon>Prostigmata</taxon>
        <taxon>Anystina</taxon>
        <taxon>Parasitengona</taxon>
        <taxon>Trombiculoidea</taxon>
        <taxon>Trombiculidae</taxon>
        <taxon>Leptotrombidium</taxon>
    </lineage>
</organism>
<reference evidence="1 2" key="1">
    <citation type="journal article" date="2018" name="Gigascience">
        <title>Genomes of trombidid mites reveal novel predicted allergens and laterally-transferred genes associated with secondary metabolism.</title>
        <authorList>
            <person name="Dong X."/>
            <person name="Chaisiri K."/>
            <person name="Xia D."/>
            <person name="Armstrong S.D."/>
            <person name="Fang Y."/>
            <person name="Donnelly M.J."/>
            <person name="Kadowaki T."/>
            <person name="McGarry J.W."/>
            <person name="Darby A.C."/>
            <person name="Makepeace B.L."/>
        </authorList>
    </citation>
    <scope>NUCLEOTIDE SEQUENCE [LARGE SCALE GENOMIC DNA]</scope>
    <source>
        <strain evidence="1">UoL-UT</strain>
    </source>
</reference>
<evidence type="ECO:0000313" key="2">
    <source>
        <dbReference type="Proteomes" id="UP000288716"/>
    </source>
</evidence>
<keyword evidence="2" id="KW-1185">Reference proteome</keyword>
<dbReference type="AlphaFoldDB" id="A0A443RZM0"/>